<feature type="compositionally biased region" description="Basic residues" evidence="1">
    <location>
        <begin position="486"/>
        <end position="496"/>
    </location>
</feature>
<accession>A0ABR1FQ05</accession>
<dbReference type="InterPro" id="IPR036397">
    <property type="entry name" value="RNaseH_sf"/>
</dbReference>
<feature type="region of interest" description="Disordered" evidence="1">
    <location>
        <begin position="69"/>
        <end position="89"/>
    </location>
</feature>
<dbReference type="CDD" id="cd02325">
    <property type="entry name" value="R3H"/>
    <property type="match status" value="1"/>
</dbReference>
<dbReference type="InterPro" id="IPR013083">
    <property type="entry name" value="Znf_RING/FYVE/PHD"/>
</dbReference>
<gene>
    <name evidence="3" type="ORF">SO694_00069041</name>
</gene>
<protein>
    <submittedName>
        <fullName evidence="3">3'-5' exonuclease</fullName>
    </submittedName>
</protein>
<dbReference type="SUPFAM" id="SSF53098">
    <property type="entry name" value="Ribonuclease H-like"/>
    <property type="match status" value="1"/>
</dbReference>
<feature type="region of interest" description="Disordered" evidence="1">
    <location>
        <begin position="780"/>
        <end position="802"/>
    </location>
</feature>
<dbReference type="EMBL" id="JBBJCI010000292">
    <property type="protein sequence ID" value="KAK7235496.1"/>
    <property type="molecule type" value="Genomic_DNA"/>
</dbReference>
<feature type="region of interest" description="Disordered" evidence="1">
    <location>
        <begin position="1"/>
        <end position="29"/>
    </location>
</feature>
<proteinExistence type="predicted"/>
<dbReference type="Gene3D" id="3.30.40.10">
    <property type="entry name" value="Zinc/RING finger domain, C3HC4 (zinc finger)"/>
    <property type="match status" value="1"/>
</dbReference>
<organism evidence="3 4">
    <name type="scientific">Aureococcus anophagefferens</name>
    <name type="common">Harmful bloom alga</name>
    <dbReference type="NCBI Taxonomy" id="44056"/>
    <lineage>
        <taxon>Eukaryota</taxon>
        <taxon>Sar</taxon>
        <taxon>Stramenopiles</taxon>
        <taxon>Ochrophyta</taxon>
        <taxon>Pelagophyceae</taxon>
        <taxon>Pelagomonadales</taxon>
        <taxon>Pelagomonadaceae</taxon>
        <taxon>Aureococcus</taxon>
    </lineage>
</organism>
<keyword evidence="4" id="KW-1185">Reference proteome</keyword>
<comment type="caution">
    <text evidence="3">The sequence shown here is derived from an EMBL/GenBank/DDBJ whole genome shotgun (WGS) entry which is preliminary data.</text>
</comment>
<sequence>MSEVKAELQKMKESRKDKGSGHPGRRTWKKRMLEGQLKELQEGKLPAANAGLRKKKRVLEGPALARAVAQDAEHHAAPARPPVGTTAKAARRAPRIITIVSGGWNHDGRRVVGISKDDWVMGPTLKCKTCEGKCKARRSKAPEEKKRDKEFMKVFMKGYRYKFESYSVESVRLYEEKYPGFMAKQDFVITTRRTAMTRTPPISRRPLVNSGMNPNNISNLLAETKDLALTRSLLNATGAISDATAPGQPTLATALNRATWATSFREKKVGRAIIAIDHTLKTLKGQKVAQEKVSKNRLTVWSNELGAPMIALGLAAILRNEGIEKIGVNFQGDITRLTKQYEGVEVKGEIIELSDLANDTLKSQKRRWSLADLVMELLNRTLDKELGGGGRYGRWDEWPLDQDAQQYAANDAAATFMVHAALLDPKLRGWVWVAPRDRAAAQDDGDAEADGDAELDGDAEGRVLADGAAELDGGDDGAADDAARTTARRTTARRTTARTTARTTPATCPTTTSSRRRPTRARRGDEVRRRCERKNVAGSLELPAFLDKSVRSAIHELAHDLDLISKSVGVEGVDRHLNSTLYKRFCTATSDAVYKIREGELDRLKAHLRRRGMAEDQIKKIPRRYVRRMVRRFIPEPGVLERDLTKVYDFWRGLKDAETGQAFFRAGHKKRFDNEMRYVRKGYLSDHPDVELYVPKKKLATGFVVYRCLRTSSPLEGYHLHLRETRKASSLKAGPRWHDVVMNEFDFRWIIRALKQTGALPDRFRHYDVFLEDKLAAQAPRAAPRANAPPPQRRRSESEWLGDVLGGPPLRLRRTADDIRRLAADPNLLTDPVEMSRARFGNGLLLDDTARGLAEGFAAETATFEELKDAGPDAPMPRLSGTFGAARLHRLDSSSDGADDDGSDRPWLKGTTLGAAVAAILDRNQLFDGETDASVAAEAWPSARAVLDVAACAVADAKLQAADVAAFGALVSSGAARRRWDRLARETRAPSRPASGRASALDAYCGLERARLAATRKVASATIAADDADDRDGRPAGGAAACGFRGVNAQFRPCGHAVCCDVCAAACEACPACDGPVRGVRVGFYGDDGDEDAFGEEERLYAHSTSPRVHQLLAAARACAARGDSFAAVSRRREPAWVDVAAALYARVLRLVRWHVDENERARGEAHGLEFDDVARALDALPRLTVQNDTGVDVVVEACVVSAWCWFVLAPGEFLSFDLGDIYVTLRCRERRSRLDRGPDLGVEVTKGVAFSFGLAALLPFSLAVAPLLPFVCGGYVSAWVWADGEVSKLTTCKAPCVCAAQATDGDGGALDDGGGATAALAAPSTATPFAGHGFRTRGLVVIKAKRGALEAVEFRKADVSAHPDELLEI</sequence>
<evidence type="ECO:0000313" key="3">
    <source>
        <dbReference type="EMBL" id="KAK7235496.1"/>
    </source>
</evidence>
<dbReference type="GO" id="GO:0004527">
    <property type="term" value="F:exonuclease activity"/>
    <property type="evidence" value="ECO:0007669"/>
    <property type="project" value="UniProtKB-KW"/>
</dbReference>
<dbReference type="InterPro" id="IPR002562">
    <property type="entry name" value="3'-5'_exonuclease_dom"/>
</dbReference>
<feature type="compositionally biased region" description="Basic and acidic residues" evidence="1">
    <location>
        <begin position="1"/>
        <end position="20"/>
    </location>
</feature>
<evidence type="ECO:0000259" key="2">
    <source>
        <dbReference type="Pfam" id="PF01612"/>
    </source>
</evidence>
<keyword evidence="3" id="KW-0378">Hydrolase</keyword>
<name>A0ABR1FQ05_AURAN</name>
<feature type="compositionally biased region" description="Low complexity" evidence="1">
    <location>
        <begin position="497"/>
        <end position="513"/>
    </location>
</feature>
<dbReference type="Gene3D" id="3.30.420.10">
    <property type="entry name" value="Ribonuclease H-like superfamily/Ribonuclease H"/>
    <property type="match status" value="1"/>
</dbReference>
<keyword evidence="3" id="KW-0269">Exonuclease</keyword>
<feature type="region of interest" description="Disordered" evidence="1">
    <location>
        <begin position="439"/>
        <end position="458"/>
    </location>
</feature>
<dbReference type="InterPro" id="IPR012337">
    <property type="entry name" value="RNaseH-like_sf"/>
</dbReference>
<feature type="compositionally biased region" description="Acidic residues" evidence="1">
    <location>
        <begin position="443"/>
        <end position="458"/>
    </location>
</feature>
<feature type="region of interest" description="Disordered" evidence="1">
    <location>
        <begin position="468"/>
        <end position="528"/>
    </location>
</feature>
<reference evidence="3 4" key="1">
    <citation type="submission" date="2024-03" db="EMBL/GenBank/DDBJ databases">
        <title>Aureococcus anophagefferens CCMP1851 and Kratosvirus quantuckense: Draft genome of a second virus-susceptible host strain in the model system.</title>
        <authorList>
            <person name="Chase E."/>
            <person name="Truchon A.R."/>
            <person name="Schepens W."/>
            <person name="Wilhelm S.W."/>
        </authorList>
    </citation>
    <scope>NUCLEOTIDE SEQUENCE [LARGE SCALE GENOMIC DNA]</scope>
    <source>
        <strain evidence="3 4">CCMP1851</strain>
    </source>
</reference>
<dbReference type="Proteomes" id="UP001363151">
    <property type="component" value="Unassembled WGS sequence"/>
</dbReference>
<keyword evidence="3" id="KW-0540">Nuclease</keyword>
<evidence type="ECO:0000313" key="4">
    <source>
        <dbReference type="Proteomes" id="UP001363151"/>
    </source>
</evidence>
<dbReference type="Pfam" id="PF01612">
    <property type="entry name" value="DNA_pol_A_exo1"/>
    <property type="match status" value="1"/>
</dbReference>
<feature type="domain" description="3'-5' exonuclease" evidence="2">
    <location>
        <begin position="312"/>
        <end position="422"/>
    </location>
</feature>
<evidence type="ECO:0000256" key="1">
    <source>
        <dbReference type="SAM" id="MobiDB-lite"/>
    </source>
</evidence>